<name>A0AAD7JJ44_9AGAR</name>
<dbReference type="Proteomes" id="UP001215598">
    <property type="component" value="Unassembled WGS sequence"/>
</dbReference>
<dbReference type="EMBL" id="JARKIB010000027">
    <property type="protein sequence ID" value="KAJ7764947.1"/>
    <property type="molecule type" value="Genomic_DNA"/>
</dbReference>
<keyword evidence="1" id="KW-1133">Transmembrane helix</keyword>
<evidence type="ECO:0000313" key="2">
    <source>
        <dbReference type="EMBL" id="KAJ7764947.1"/>
    </source>
</evidence>
<protein>
    <submittedName>
        <fullName evidence="2">Uncharacterized protein</fullName>
    </submittedName>
</protein>
<keyword evidence="1" id="KW-0812">Transmembrane</keyword>
<feature type="transmembrane region" description="Helical" evidence="1">
    <location>
        <begin position="20"/>
        <end position="42"/>
    </location>
</feature>
<keyword evidence="1" id="KW-0472">Membrane</keyword>
<sequence length="95" mass="10888">MWRPANILSLQAPLLFNPLVRVWSLRLLIVWTTILLGIWGPVGLEQWFSILLEVWLGTAVLCLILVHHILLCVRSSLVLLRNIIGQRCQRLPMAV</sequence>
<keyword evidence="3" id="KW-1185">Reference proteome</keyword>
<proteinExistence type="predicted"/>
<reference evidence="2" key="1">
    <citation type="submission" date="2023-03" db="EMBL/GenBank/DDBJ databases">
        <title>Massive genome expansion in bonnet fungi (Mycena s.s.) driven by repeated elements and novel gene families across ecological guilds.</title>
        <authorList>
            <consortium name="Lawrence Berkeley National Laboratory"/>
            <person name="Harder C.B."/>
            <person name="Miyauchi S."/>
            <person name="Viragh M."/>
            <person name="Kuo A."/>
            <person name="Thoen E."/>
            <person name="Andreopoulos B."/>
            <person name="Lu D."/>
            <person name="Skrede I."/>
            <person name="Drula E."/>
            <person name="Henrissat B."/>
            <person name="Morin E."/>
            <person name="Kohler A."/>
            <person name="Barry K."/>
            <person name="LaButti K."/>
            <person name="Morin E."/>
            <person name="Salamov A."/>
            <person name="Lipzen A."/>
            <person name="Mereny Z."/>
            <person name="Hegedus B."/>
            <person name="Baldrian P."/>
            <person name="Stursova M."/>
            <person name="Weitz H."/>
            <person name="Taylor A."/>
            <person name="Grigoriev I.V."/>
            <person name="Nagy L.G."/>
            <person name="Martin F."/>
            <person name="Kauserud H."/>
        </authorList>
    </citation>
    <scope>NUCLEOTIDE SEQUENCE</scope>
    <source>
        <strain evidence="2">CBHHK182m</strain>
    </source>
</reference>
<accession>A0AAD7JJ44</accession>
<dbReference type="AlphaFoldDB" id="A0AAD7JJ44"/>
<feature type="transmembrane region" description="Helical" evidence="1">
    <location>
        <begin position="54"/>
        <end position="80"/>
    </location>
</feature>
<comment type="caution">
    <text evidence="2">The sequence shown here is derived from an EMBL/GenBank/DDBJ whole genome shotgun (WGS) entry which is preliminary data.</text>
</comment>
<evidence type="ECO:0000256" key="1">
    <source>
        <dbReference type="SAM" id="Phobius"/>
    </source>
</evidence>
<evidence type="ECO:0000313" key="3">
    <source>
        <dbReference type="Proteomes" id="UP001215598"/>
    </source>
</evidence>
<gene>
    <name evidence="2" type="ORF">B0H16DRAFT_432575</name>
</gene>
<organism evidence="2 3">
    <name type="scientific">Mycena metata</name>
    <dbReference type="NCBI Taxonomy" id="1033252"/>
    <lineage>
        <taxon>Eukaryota</taxon>
        <taxon>Fungi</taxon>
        <taxon>Dikarya</taxon>
        <taxon>Basidiomycota</taxon>
        <taxon>Agaricomycotina</taxon>
        <taxon>Agaricomycetes</taxon>
        <taxon>Agaricomycetidae</taxon>
        <taxon>Agaricales</taxon>
        <taxon>Marasmiineae</taxon>
        <taxon>Mycenaceae</taxon>
        <taxon>Mycena</taxon>
    </lineage>
</organism>